<evidence type="ECO:0000256" key="11">
    <source>
        <dbReference type="SAM" id="Coils"/>
    </source>
</evidence>
<dbReference type="PROSITE" id="PS50885">
    <property type="entry name" value="HAMP"/>
    <property type="match status" value="1"/>
</dbReference>
<dbReference type="PROSITE" id="PS50109">
    <property type="entry name" value="HIS_KIN"/>
    <property type="match status" value="1"/>
</dbReference>
<keyword evidence="5" id="KW-0808">Transferase</keyword>
<keyword evidence="6 12" id="KW-0812">Transmembrane</keyword>
<comment type="catalytic activity">
    <reaction evidence="1">
        <text>ATP + protein L-histidine = ADP + protein N-phospho-L-histidine.</text>
        <dbReference type="EC" id="2.7.13.3"/>
    </reaction>
</comment>
<comment type="caution">
    <text evidence="15">The sequence shown here is derived from an EMBL/GenBank/DDBJ whole genome shotgun (WGS) entry which is preliminary data.</text>
</comment>
<sequence length="474" mass="52362">MKFLLFRTAKRRLSPIVCTSSFEIAALFAALFILLGGIILSIVEWQGERLLTEQLHAISANEMAELLDSSISHDTAHLAPLVASMQKTNPSFLYFLENAKNEHLAGTITHLKPVPGKRVLSWPHTAARPKNHHAPLAGIGTILDDGGYLYVGVDASAVNRLRHGFFQIGEAGALAFVVIGISAGFLLGYRVQARIDAITVVTSQIMEGDFTCRVPLRGTGDELDRLARDINRMVAKIETLFANLQQVSNDIAHDMRRPLARLRHRLIALRNTEQNHEKNFDRTAELDVLLADLDDALSIFSSLLRISELQADTTRSGDRRVFLPDAIRKIASLYGAYIETRQQTLIIEALDPAFIEGDPILLQQMLSNIIENATLHTPIGTKIRLSVQSTKTHHEINITDNGPGIPENERTRVLERFVRLEASRTTPGNGLGLSLAQAIATRHGAILFLTDNNPGTRVCIHFPSTTLQPIEKSV</sequence>
<comment type="subcellular location">
    <subcellularLocation>
        <location evidence="2">Membrane</location>
    </subcellularLocation>
</comment>
<dbReference type="CDD" id="cd06225">
    <property type="entry name" value="HAMP"/>
    <property type="match status" value="1"/>
</dbReference>
<dbReference type="RefSeq" id="WP_211682855.1">
    <property type="nucleotide sequence ID" value="NZ_JAGRQH010000008.1"/>
</dbReference>
<dbReference type="InterPro" id="IPR050428">
    <property type="entry name" value="TCS_sensor_his_kinase"/>
</dbReference>
<dbReference type="EC" id="2.7.13.3" evidence="3"/>
<evidence type="ECO:0000256" key="4">
    <source>
        <dbReference type="ARBA" id="ARBA00022553"/>
    </source>
</evidence>
<gene>
    <name evidence="15" type="ORF">KB213_10355</name>
</gene>
<feature type="transmembrane region" description="Helical" evidence="12">
    <location>
        <begin position="21"/>
        <end position="43"/>
    </location>
</feature>
<keyword evidence="11" id="KW-0175">Coiled coil</keyword>
<dbReference type="PANTHER" id="PTHR45436:SF8">
    <property type="entry name" value="HISTIDINE KINASE"/>
    <property type="match status" value="1"/>
</dbReference>
<dbReference type="InterPro" id="IPR003661">
    <property type="entry name" value="HisK_dim/P_dom"/>
</dbReference>
<dbReference type="InterPro" id="IPR003594">
    <property type="entry name" value="HATPase_dom"/>
</dbReference>
<dbReference type="Proteomes" id="UP000677812">
    <property type="component" value="Unassembled WGS sequence"/>
</dbReference>
<dbReference type="SMART" id="SM00304">
    <property type="entry name" value="HAMP"/>
    <property type="match status" value="1"/>
</dbReference>
<evidence type="ECO:0000256" key="12">
    <source>
        <dbReference type="SAM" id="Phobius"/>
    </source>
</evidence>
<keyword evidence="8 12" id="KW-1133">Transmembrane helix</keyword>
<dbReference type="SMART" id="SM00387">
    <property type="entry name" value="HATPase_c"/>
    <property type="match status" value="1"/>
</dbReference>
<dbReference type="InterPro" id="IPR036097">
    <property type="entry name" value="HisK_dim/P_sf"/>
</dbReference>
<dbReference type="SUPFAM" id="SSF47384">
    <property type="entry name" value="Homodimeric domain of signal transducing histidine kinase"/>
    <property type="match status" value="1"/>
</dbReference>
<dbReference type="InterPro" id="IPR004358">
    <property type="entry name" value="Sig_transdc_His_kin-like_C"/>
</dbReference>
<dbReference type="PANTHER" id="PTHR45436">
    <property type="entry name" value="SENSOR HISTIDINE KINASE YKOH"/>
    <property type="match status" value="1"/>
</dbReference>
<dbReference type="Pfam" id="PF02518">
    <property type="entry name" value="HATPase_c"/>
    <property type="match status" value="1"/>
</dbReference>
<evidence type="ECO:0000256" key="10">
    <source>
        <dbReference type="ARBA" id="ARBA00023136"/>
    </source>
</evidence>
<name>A0ABS5EAE5_9PROT</name>
<keyword evidence="7 15" id="KW-0418">Kinase</keyword>
<dbReference type="Gene3D" id="3.30.565.10">
    <property type="entry name" value="Histidine kinase-like ATPase, C-terminal domain"/>
    <property type="match status" value="1"/>
</dbReference>
<dbReference type="SUPFAM" id="SSF158472">
    <property type="entry name" value="HAMP domain-like"/>
    <property type="match status" value="1"/>
</dbReference>
<dbReference type="SMART" id="SM00388">
    <property type="entry name" value="HisKA"/>
    <property type="match status" value="1"/>
</dbReference>
<dbReference type="EMBL" id="JAGRQH010000008">
    <property type="protein sequence ID" value="MBR0560453.1"/>
    <property type="molecule type" value="Genomic_DNA"/>
</dbReference>
<evidence type="ECO:0000256" key="5">
    <source>
        <dbReference type="ARBA" id="ARBA00022679"/>
    </source>
</evidence>
<evidence type="ECO:0000313" key="15">
    <source>
        <dbReference type="EMBL" id="MBR0560453.1"/>
    </source>
</evidence>
<evidence type="ECO:0000259" key="13">
    <source>
        <dbReference type="PROSITE" id="PS50109"/>
    </source>
</evidence>
<keyword evidence="16" id="KW-1185">Reference proteome</keyword>
<evidence type="ECO:0000256" key="6">
    <source>
        <dbReference type="ARBA" id="ARBA00022692"/>
    </source>
</evidence>
<evidence type="ECO:0000313" key="16">
    <source>
        <dbReference type="Proteomes" id="UP000677812"/>
    </source>
</evidence>
<protein>
    <recommendedName>
        <fullName evidence="3">histidine kinase</fullName>
        <ecNumber evidence="3">2.7.13.3</ecNumber>
    </recommendedName>
</protein>
<dbReference type="Gene3D" id="1.10.287.130">
    <property type="match status" value="1"/>
</dbReference>
<feature type="domain" description="Histidine kinase" evidence="13">
    <location>
        <begin position="250"/>
        <end position="466"/>
    </location>
</feature>
<dbReference type="SUPFAM" id="SSF55874">
    <property type="entry name" value="ATPase domain of HSP90 chaperone/DNA topoisomerase II/histidine kinase"/>
    <property type="match status" value="1"/>
</dbReference>
<organism evidence="15 16">
    <name type="scientific">Neokomagataea anthophila</name>
    <dbReference type="NCBI Taxonomy" id="2826925"/>
    <lineage>
        <taxon>Bacteria</taxon>
        <taxon>Pseudomonadati</taxon>
        <taxon>Pseudomonadota</taxon>
        <taxon>Alphaproteobacteria</taxon>
        <taxon>Acetobacterales</taxon>
        <taxon>Acetobacteraceae</taxon>
        <taxon>Neokomagataea</taxon>
    </lineage>
</organism>
<reference evidence="15 16" key="1">
    <citation type="submission" date="2021-04" db="EMBL/GenBank/DDBJ databases">
        <title>The complete genome sequence of Neokomagataea sp. TBRC 2177.</title>
        <authorList>
            <person name="Charoenyingcharoen P."/>
            <person name="Yukphan P."/>
        </authorList>
    </citation>
    <scope>NUCLEOTIDE SEQUENCE [LARGE SCALE GENOMIC DNA]</scope>
    <source>
        <strain evidence="15 16">TBRC 2177</strain>
    </source>
</reference>
<evidence type="ECO:0000256" key="2">
    <source>
        <dbReference type="ARBA" id="ARBA00004370"/>
    </source>
</evidence>
<feature type="domain" description="HAMP" evidence="14">
    <location>
        <begin position="189"/>
        <end position="242"/>
    </location>
</feature>
<dbReference type="InterPro" id="IPR005467">
    <property type="entry name" value="His_kinase_dom"/>
</dbReference>
<evidence type="ECO:0000259" key="14">
    <source>
        <dbReference type="PROSITE" id="PS50885"/>
    </source>
</evidence>
<evidence type="ECO:0000256" key="7">
    <source>
        <dbReference type="ARBA" id="ARBA00022777"/>
    </source>
</evidence>
<keyword evidence="4" id="KW-0597">Phosphoprotein</keyword>
<evidence type="ECO:0000256" key="1">
    <source>
        <dbReference type="ARBA" id="ARBA00000085"/>
    </source>
</evidence>
<keyword evidence="9" id="KW-0902">Two-component regulatory system</keyword>
<dbReference type="InterPro" id="IPR003660">
    <property type="entry name" value="HAMP_dom"/>
</dbReference>
<evidence type="ECO:0000256" key="9">
    <source>
        <dbReference type="ARBA" id="ARBA00023012"/>
    </source>
</evidence>
<evidence type="ECO:0000256" key="8">
    <source>
        <dbReference type="ARBA" id="ARBA00022989"/>
    </source>
</evidence>
<dbReference type="InterPro" id="IPR036890">
    <property type="entry name" value="HATPase_C_sf"/>
</dbReference>
<dbReference type="Pfam" id="PF00672">
    <property type="entry name" value="HAMP"/>
    <property type="match status" value="1"/>
</dbReference>
<dbReference type="PRINTS" id="PR00344">
    <property type="entry name" value="BCTRLSENSOR"/>
</dbReference>
<dbReference type="CDD" id="cd00075">
    <property type="entry name" value="HATPase"/>
    <property type="match status" value="1"/>
</dbReference>
<proteinExistence type="predicted"/>
<feature type="coiled-coil region" evidence="11">
    <location>
        <begin position="223"/>
        <end position="279"/>
    </location>
</feature>
<evidence type="ECO:0000256" key="3">
    <source>
        <dbReference type="ARBA" id="ARBA00012438"/>
    </source>
</evidence>
<keyword evidence="10 12" id="KW-0472">Membrane</keyword>
<accession>A0ABS5EAE5</accession>
<dbReference type="GO" id="GO:0016301">
    <property type="term" value="F:kinase activity"/>
    <property type="evidence" value="ECO:0007669"/>
    <property type="project" value="UniProtKB-KW"/>
</dbReference>